<evidence type="ECO:0000256" key="13">
    <source>
        <dbReference type="ARBA" id="ARBA00047967"/>
    </source>
</evidence>
<keyword evidence="15" id="KW-1185">Reference proteome</keyword>
<organism evidence="14 15">
    <name type="scientific">Pararhodospirillum oryzae</name>
    <dbReference type="NCBI Taxonomy" id="478448"/>
    <lineage>
        <taxon>Bacteria</taxon>
        <taxon>Pseudomonadati</taxon>
        <taxon>Pseudomonadota</taxon>
        <taxon>Alphaproteobacteria</taxon>
        <taxon>Rhodospirillales</taxon>
        <taxon>Rhodospirillaceae</taxon>
        <taxon>Pararhodospirillum</taxon>
    </lineage>
</organism>
<dbReference type="Pfam" id="PF03139">
    <property type="entry name" value="AnfG_VnfG"/>
    <property type="match status" value="1"/>
</dbReference>
<comment type="cofactor">
    <cofactor evidence="1">
        <name>iron-sulfur cluster</name>
        <dbReference type="ChEBI" id="CHEBI:30408"/>
    </cofactor>
</comment>
<evidence type="ECO:0000256" key="6">
    <source>
        <dbReference type="ARBA" id="ARBA00022741"/>
    </source>
</evidence>
<evidence type="ECO:0000313" key="15">
    <source>
        <dbReference type="Proteomes" id="UP000321567"/>
    </source>
</evidence>
<dbReference type="RefSeq" id="WP_147162095.1">
    <property type="nucleotide sequence ID" value="NZ_BJZO01000002.1"/>
</dbReference>
<dbReference type="GO" id="GO:0016163">
    <property type="term" value="F:nitrogenase activity"/>
    <property type="evidence" value="ECO:0007669"/>
    <property type="project" value="UniProtKB-EC"/>
</dbReference>
<dbReference type="OrthoDB" id="198407at2"/>
<evidence type="ECO:0000256" key="12">
    <source>
        <dbReference type="ARBA" id="ARBA00030899"/>
    </source>
</evidence>
<dbReference type="EC" id="1.18.6.1" evidence="4"/>
<dbReference type="InterPro" id="IPR014279">
    <property type="entry name" value="Nase_V-Fe_dsu"/>
</dbReference>
<evidence type="ECO:0000313" key="14">
    <source>
        <dbReference type="EMBL" id="GEO80027.1"/>
    </source>
</evidence>
<dbReference type="GO" id="GO:0046872">
    <property type="term" value="F:metal ion binding"/>
    <property type="evidence" value="ECO:0007669"/>
    <property type="project" value="UniProtKB-KW"/>
</dbReference>
<evidence type="ECO:0000256" key="11">
    <source>
        <dbReference type="ARBA" id="ARBA00023231"/>
    </source>
</evidence>
<evidence type="ECO:0000256" key="2">
    <source>
        <dbReference type="ARBA" id="ARBA00004064"/>
    </source>
</evidence>
<comment type="function">
    <text evidence="2">The key enzymatic reactions in nitrogen fixation are catalyzed by the nitrogenase complex, which has 2 components: the iron protein (component 2) and a component 1 which is either a molybdenum-iron protein, a vanadium-iron, or an iron-iron protein.</text>
</comment>
<comment type="catalytic activity">
    <reaction evidence="13">
        <text>N2 + 8 reduced [2Fe-2S]-[ferredoxin] + 16 ATP + 16 H2O = H2 + 8 oxidized [2Fe-2S]-[ferredoxin] + 2 NH4(+) + 16 ADP + 16 phosphate + 6 H(+)</text>
        <dbReference type="Rhea" id="RHEA:21448"/>
        <dbReference type="Rhea" id="RHEA-COMP:10000"/>
        <dbReference type="Rhea" id="RHEA-COMP:10001"/>
        <dbReference type="ChEBI" id="CHEBI:15377"/>
        <dbReference type="ChEBI" id="CHEBI:15378"/>
        <dbReference type="ChEBI" id="CHEBI:17997"/>
        <dbReference type="ChEBI" id="CHEBI:18276"/>
        <dbReference type="ChEBI" id="CHEBI:28938"/>
        <dbReference type="ChEBI" id="CHEBI:30616"/>
        <dbReference type="ChEBI" id="CHEBI:33737"/>
        <dbReference type="ChEBI" id="CHEBI:33738"/>
        <dbReference type="ChEBI" id="CHEBI:43474"/>
        <dbReference type="ChEBI" id="CHEBI:456216"/>
        <dbReference type="EC" id="1.18.6.1"/>
    </reaction>
</comment>
<comment type="subunit">
    <text evidence="3">Hexamer of two alpha, two beta, and two delta chains.</text>
</comment>
<dbReference type="NCBIfam" id="TIGR02930">
    <property type="entry name" value="vnfG_nitrog"/>
    <property type="match status" value="1"/>
</dbReference>
<keyword evidence="10" id="KW-0411">Iron-sulfur</keyword>
<evidence type="ECO:0000256" key="10">
    <source>
        <dbReference type="ARBA" id="ARBA00023014"/>
    </source>
</evidence>
<evidence type="ECO:0000256" key="1">
    <source>
        <dbReference type="ARBA" id="ARBA00001915"/>
    </source>
</evidence>
<evidence type="ECO:0000256" key="8">
    <source>
        <dbReference type="ARBA" id="ARBA00023002"/>
    </source>
</evidence>
<keyword evidence="7" id="KW-0067">ATP-binding</keyword>
<keyword evidence="5" id="KW-0479">Metal-binding</keyword>
<name>A0A512H3K7_9PROT</name>
<keyword evidence="9" id="KW-0408">Iron</keyword>
<comment type="caution">
    <text evidence="14">The sequence shown here is derived from an EMBL/GenBank/DDBJ whole genome shotgun (WGS) entry which is preliminary data.</text>
</comment>
<dbReference type="AlphaFoldDB" id="A0A512H3K7"/>
<evidence type="ECO:0000256" key="4">
    <source>
        <dbReference type="ARBA" id="ARBA00012773"/>
    </source>
</evidence>
<evidence type="ECO:0000256" key="9">
    <source>
        <dbReference type="ARBA" id="ARBA00023004"/>
    </source>
</evidence>
<accession>A0A512H3K7</accession>
<dbReference type="GO" id="GO:0051536">
    <property type="term" value="F:iron-sulfur cluster binding"/>
    <property type="evidence" value="ECO:0007669"/>
    <property type="project" value="UniProtKB-KW"/>
</dbReference>
<protein>
    <recommendedName>
        <fullName evidence="4">nitrogenase</fullName>
        <ecNumber evidence="4">1.18.6.1</ecNumber>
    </recommendedName>
    <alternativeName>
        <fullName evidence="12">Nitrogenase component I</fullName>
    </alternativeName>
</protein>
<evidence type="ECO:0000256" key="5">
    <source>
        <dbReference type="ARBA" id="ARBA00022723"/>
    </source>
</evidence>
<dbReference type="InterPro" id="IPR004349">
    <property type="entry name" value="V/Nase_d_su"/>
</dbReference>
<dbReference type="Proteomes" id="UP000321567">
    <property type="component" value="Unassembled WGS sequence"/>
</dbReference>
<dbReference type="GO" id="GO:0005524">
    <property type="term" value="F:ATP binding"/>
    <property type="evidence" value="ECO:0007669"/>
    <property type="project" value="UniProtKB-KW"/>
</dbReference>
<keyword evidence="8" id="KW-0560">Oxidoreductase</keyword>
<evidence type="ECO:0000256" key="7">
    <source>
        <dbReference type="ARBA" id="ARBA00022840"/>
    </source>
</evidence>
<sequence>MNTEKLDQLFTYVQERCLWQFFSRSWDRQENIDGVLNTATDMLTGKELNLETPMDRLFYADAKILVADIRQRFPWIEDTGAAQIRDLMQGLKERLVDYTITRSLNGELHHSLY</sequence>
<keyword evidence="6" id="KW-0547">Nucleotide-binding</keyword>
<gene>
    <name evidence="14" type="primary">vnfG</name>
    <name evidence="14" type="ORF">ROR02_01580</name>
</gene>
<evidence type="ECO:0000256" key="3">
    <source>
        <dbReference type="ARBA" id="ARBA00011515"/>
    </source>
</evidence>
<dbReference type="EMBL" id="BJZO01000002">
    <property type="protein sequence ID" value="GEO80027.1"/>
    <property type="molecule type" value="Genomic_DNA"/>
</dbReference>
<reference evidence="14 15" key="1">
    <citation type="submission" date="2019-07" db="EMBL/GenBank/DDBJ databases">
        <title>Whole genome shotgun sequence of Rhodospirillum oryzae NBRC 107573.</title>
        <authorList>
            <person name="Hosoyama A."/>
            <person name="Uohara A."/>
            <person name="Ohji S."/>
            <person name="Ichikawa N."/>
        </authorList>
    </citation>
    <scope>NUCLEOTIDE SEQUENCE [LARGE SCALE GENOMIC DNA]</scope>
    <source>
        <strain evidence="14 15">NBRC 107573</strain>
    </source>
</reference>
<proteinExistence type="predicted"/>
<keyword evidence="11" id="KW-0535">Nitrogen fixation</keyword>